<evidence type="ECO:0000256" key="1">
    <source>
        <dbReference type="ARBA" id="ARBA00023015"/>
    </source>
</evidence>
<dbReference type="GO" id="GO:0003700">
    <property type="term" value="F:DNA-binding transcription factor activity"/>
    <property type="evidence" value="ECO:0007669"/>
    <property type="project" value="InterPro"/>
</dbReference>
<evidence type="ECO:0000256" key="2">
    <source>
        <dbReference type="ARBA" id="ARBA00023125"/>
    </source>
</evidence>
<keyword evidence="1" id="KW-0805">Transcription regulation</keyword>
<dbReference type="InterPro" id="IPR009057">
    <property type="entry name" value="Homeodomain-like_sf"/>
</dbReference>
<dbReference type="SUPFAM" id="SSF46689">
    <property type="entry name" value="Homeodomain-like"/>
    <property type="match status" value="2"/>
</dbReference>
<sequence length="133" mass="14910">MNTKQTSQPSDELPKKIALNLKSHDFKCITQAHILLSKDPPPNISIEGLALEVGLNRTKLQYGFRQVYGISIYEFQIEKRIKKAKELLLTTQKPVKVIASLSGYSTGSSFVSVFKKTVGLTPLQFRKQFNGIV</sequence>
<keyword evidence="3" id="KW-0804">Transcription</keyword>
<dbReference type="PANTHER" id="PTHR47893:SF1">
    <property type="entry name" value="REGULATORY PROTEIN PCHR"/>
    <property type="match status" value="1"/>
</dbReference>
<keyword evidence="6" id="KW-1185">Reference proteome</keyword>
<gene>
    <name evidence="5" type="ORF">FAM09_11485</name>
</gene>
<dbReference type="InterPro" id="IPR018060">
    <property type="entry name" value="HTH_AraC"/>
</dbReference>
<protein>
    <submittedName>
        <fullName evidence="5">Helix-turn-helix transcriptional regulator</fullName>
    </submittedName>
</protein>
<dbReference type="PROSITE" id="PS01124">
    <property type="entry name" value="HTH_ARAC_FAMILY_2"/>
    <property type="match status" value="1"/>
</dbReference>
<comment type="caution">
    <text evidence="5">The sequence shown here is derived from an EMBL/GenBank/DDBJ whole genome shotgun (WGS) entry which is preliminary data.</text>
</comment>
<organism evidence="5 6">
    <name type="scientific">Niastella caeni</name>
    <dbReference type="NCBI Taxonomy" id="2569763"/>
    <lineage>
        <taxon>Bacteria</taxon>
        <taxon>Pseudomonadati</taxon>
        <taxon>Bacteroidota</taxon>
        <taxon>Chitinophagia</taxon>
        <taxon>Chitinophagales</taxon>
        <taxon>Chitinophagaceae</taxon>
        <taxon>Niastella</taxon>
    </lineage>
</organism>
<dbReference type="Gene3D" id="1.10.10.60">
    <property type="entry name" value="Homeodomain-like"/>
    <property type="match status" value="2"/>
</dbReference>
<dbReference type="PROSITE" id="PS00041">
    <property type="entry name" value="HTH_ARAC_FAMILY_1"/>
    <property type="match status" value="1"/>
</dbReference>
<dbReference type="OrthoDB" id="669939at2"/>
<dbReference type="AlphaFoldDB" id="A0A4V4H1G9"/>
<evidence type="ECO:0000256" key="3">
    <source>
        <dbReference type="ARBA" id="ARBA00023163"/>
    </source>
</evidence>
<proteinExistence type="predicted"/>
<feature type="domain" description="HTH araC/xylS-type" evidence="4">
    <location>
        <begin position="30"/>
        <end position="128"/>
    </location>
</feature>
<dbReference type="InterPro" id="IPR053142">
    <property type="entry name" value="PchR_regulatory_protein"/>
</dbReference>
<dbReference type="Proteomes" id="UP000306918">
    <property type="component" value="Unassembled WGS sequence"/>
</dbReference>
<dbReference type="PANTHER" id="PTHR47893">
    <property type="entry name" value="REGULATORY PROTEIN PCHR"/>
    <property type="match status" value="1"/>
</dbReference>
<dbReference type="InterPro" id="IPR018062">
    <property type="entry name" value="HTH_AraC-typ_CS"/>
</dbReference>
<keyword evidence="2" id="KW-0238">DNA-binding</keyword>
<evidence type="ECO:0000259" key="4">
    <source>
        <dbReference type="PROSITE" id="PS01124"/>
    </source>
</evidence>
<reference evidence="5 6" key="1">
    <citation type="submission" date="2019-04" db="EMBL/GenBank/DDBJ databases">
        <title>Niastella caeni sp. nov., isolated from activated sludge.</title>
        <authorList>
            <person name="Sheng M."/>
        </authorList>
    </citation>
    <scope>NUCLEOTIDE SEQUENCE [LARGE SCALE GENOMIC DNA]</scope>
    <source>
        <strain evidence="5 6">HX-2-15</strain>
    </source>
</reference>
<dbReference type="Pfam" id="PF12833">
    <property type="entry name" value="HTH_18"/>
    <property type="match status" value="1"/>
</dbReference>
<name>A0A4V4H1G9_9BACT</name>
<accession>A0A4V4H1G9</accession>
<dbReference type="GO" id="GO:0043565">
    <property type="term" value="F:sequence-specific DNA binding"/>
    <property type="evidence" value="ECO:0007669"/>
    <property type="project" value="InterPro"/>
</dbReference>
<evidence type="ECO:0000313" key="5">
    <source>
        <dbReference type="EMBL" id="THU40476.1"/>
    </source>
</evidence>
<evidence type="ECO:0000313" key="6">
    <source>
        <dbReference type="Proteomes" id="UP000306918"/>
    </source>
</evidence>
<dbReference type="RefSeq" id="WP_136577229.1">
    <property type="nucleotide sequence ID" value="NZ_STFF01000002.1"/>
</dbReference>
<dbReference type="EMBL" id="STFF01000002">
    <property type="protein sequence ID" value="THU40476.1"/>
    <property type="molecule type" value="Genomic_DNA"/>
</dbReference>
<dbReference type="SMART" id="SM00342">
    <property type="entry name" value="HTH_ARAC"/>
    <property type="match status" value="1"/>
</dbReference>